<keyword evidence="3" id="KW-1185">Reference proteome</keyword>
<accession>A0A5B7H1G1</accession>
<name>A0A5B7H1G1_PORTR</name>
<proteinExistence type="predicted"/>
<comment type="caution">
    <text evidence="2">The sequence shown here is derived from an EMBL/GenBank/DDBJ whole genome shotgun (WGS) entry which is preliminary data.</text>
</comment>
<organism evidence="2 3">
    <name type="scientific">Portunus trituberculatus</name>
    <name type="common">Swimming crab</name>
    <name type="synonym">Neptunus trituberculatus</name>
    <dbReference type="NCBI Taxonomy" id="210409"/>
    <lineage>
        <taxon>Eukaryota</taxon>
        <taxon>Metazoa</taxon>
        <taxon>Ecdysozoa</taxon>
        <taxon>Arthropoda</taxon>
        <taxon>Crustacea</taxon>
        <taxon>Multicrustacea</taxon>
        <taxon>Malacostraca</taxon>
        <taxon>Eumalacostraca</taxon>
        <taxon>Eucarida</taxon>
        <taxon>Decapoda</taxon>
        <taxon>Pleocyemata</taxon>
        <taxon>Brachyura</taxon>
        <taxon>Eubrachyura</taxon>
        <taxon>Portunoidea</taxon>
        <taxon>Portunidae</taxon>
        <taxon>Portuninae</taxon>
        <taxon>Portunus</taxon>
    </lineage>
</organism>
<protein>
    <submittedName>
        <fullName evidence="2">Uncharacterized protein</fullName>
    </submittedName>
</protein>
<feature type="region of interest" description="Disordered" evidence="1">
    <location>
        <begin position="75"/>
        <end position="100"/>
    </location>
</feature>
<feature type="compositionally biased region" description="Basic and acidic residues" evidence="1">
    <location>
        <begin position="77"/>
        <end position="88"/>
    </location>
</feature>
<evidence type="ECO:0000313" key="3">
    <source>
        <dbReference type="Proteomes" id="UP000324222"/>
    </source>
</evidence>
<sequence>MIGDYCLAGLKLMRGYSQAIKNRSRFDHAGRQNRVAFVTACNSFVLTIPSGPCQPPSARRSFTLSQDAAPRCARLVTRRETQDPDRGPDPAPTRSSPPCFSALRPAAFQSRSFYTLPIVPAPPVSRPGCVSRPCGDVPG</sequence>
<evidence type="ECO:0000313" key="2">
    <source>
        <dbReference type="EMBL" id="MPC63739.1"/>
    </source>
</evidence>
<dbReference type="EMBL" id="VSRR010021207">
    <property type="protein sequence ID" value="MPC63739.1"/>
    <property type="molecule type" value="Genomic_DNA"/>
</dbReference>
<dbReference type="AlphaFoldDB" id="A0A5B7H1G1"/>
<dbReference type="Proteomes" id="UP000324222">
    <property type="component" value="Unassembled WGS sequence"/>
</dbReference>
<gene>
    <name evidence="2" type="ORF">E2C01_057841</name>
</gene>
<evidence type="ECO:0000256" key="1">
    <source>
        <dbReference type="SAM" id="MobiDB-lite"/>
    </source>
</evidence>
<reference evidence="2 3" key="1">
    <citation type="submission" date="2019-05" db="EMBL/GenBank/DDBJ databases">
        <title>Another draft genome of Portunus trituberculatus and its Hox gene families provides insights of decapod evolution.</title>
        <authorList>
            <person name="Jeong J.-H."/>
            <person name="Song I."/>
            <person name="Kim S."/>
            <person name="Choi T."/>
            <person name="Kim D."/>
            <person name="Ryu S."/>
            <person name="Kim W."/>
        </authorList>
    </citation>
    <scope>NUCLEOTIDE SEQUENCE [LARGE SCALE GENOMIC DNA]</scope>
    <source>
        <tissue evidence="2">Muscle</tissue>
    </source>
</reference>